<reference evidence="1 2" key="1">
    <citation type="submission" date="2024-01" db="EMBL/GenBank/DDBJ databases">
        <title>The genomes of 5 underutilized Papilionoideae crops provide insights into root nodulation and disease resistance.</title>
        <authorList>
            <person name="Yuan L."/>
        </authorList>
    </citation>
    <scope>NUCLEOTIDE SEQUENCE [LARGE SCALE GENOMIC DNA]</scope>
    <source>
        <strain evidence="1">LY-2023</strain>
        <tissue evidence="1">Leaf</tissue>
    </source>
</reference>
<organism evidence="1 2">
    <name type="scientific">Clitoria ternatea</name>
    <name type="common">Butterfly pea</name>
    <dbReference type="NCBI Taxonomy" id="43366"/>
    <lineage>
        <taxon>Eukaryota</taxon>
        <taxon>Viridiplantae</taxon>
        <taxon>Streptophyta</taxon>
        <taxon>Embryophyta</taxon>
        <taxon>Tracheophyta</taxon>
        <taxon>Spermatophyta</taxon>
        <taxon>Magnoliopsida</taxon>
        <taxon>eudicotyledons</taxon>
        <taxon>Gunneridae</taxon>
        <taxon>Pentapetalae</taxon>
        <taxon>rosids</taxon>
        <taxon>fabids</taxon>
        <taxon>Fabales</taxon>
        <taxon>Fabaceae</taxon>
        <taxon>Papilionoideae</taxon>
        <taxon>50 kb inversion clade</taxon>
        <taxon>NPAAA clade</taxon>
        <taxon>indigoferoid/millettioid clade</taxon>
        <taxon>Phaseoleae</taxon>
        <taxon>Clitoria</taxon>
    </lineage>
</organism>
<proteinExistence type="predicted"/>
<name>A0AAN9I1V6_CLITE</name>
<evidence type="ECO:0000313" key="2">
    <source>
        <dbReference type="Proteomes" id="UP001359559"/>
    </source>
</evidence>
<dbReference type="Proteomes" id="UP001359559">
    <property type="component" value="Unassembled WGS sequence"/>
</dbReference>
<sequence>MQKPNSFNDALKLAFDFEKLRSVRGKKETVAICGFCKGPHEEHSCKVGEEMREVWRHSKQKEWSYKVAKDLVRSFSMGESSHQGKFKTDGEKGCEAVVGSVKKNQCQWPMHQTSMLEEKTSEKQQP</sequence>
<comment type="caution">
    <text evidence="1">The sequence shown here is derived from an EMBL/GenBank/DDBJ whole genome shotgun (WGS) entry which is preliminary data.</text>
</comment>
<gene>
    <name evidence="1" type="ORF">RJT34_32007</name>
</gene>
<dbReference type="EMBL" id="JAYKXN010000008">
    <property type="protein sequence ID" value="KAK7264398.1"/>
    <property type="molecule type" value="Genomic_DNA"/>
</dbReference>
<protein>
    <submittedName>
        <fullName evidence="1">Uncharacterized protein</fullName>
    </submittedName>
</protein>
<evidence type="ECO:0000313" key="1">
    <source>
        <dbReference type="EMBL" id="KAK7264398.1"/>
    </source>
</evidence>
<dbReference type="AlphaFoldDB" id="A0AAN9I1V6"/>
<accession>A0AAN9I1V6</accession>
<keyword evidence="2" id="KW-1185">Reference proteome</keyword>